<reference evidence="6" key="1">
    <citation type="submission" date="2013-04" db="EMBL/GenBank/DDBJ databases">
        <title>The Genome Sequence of Fonticula alba ATCC 38817.</title>
        <authorList>
            <consortium name="The Broad Institute Genomics Platform"/>
            <person name="Russ C."/>
            <person name="Cuomo C."/>
            <person name="Burger G."/>
            <person name="Gray M.W."/>
            <person name="Holland P.W.H."/>
            <person name="King N."/>
            <person name="Lang F.B.F."/>
            <person name="Roger A.J."/>
            <person name="Ruiz-Trillo I."/>
            <person name="Brown M."/>
            <person name="Walker B."/>
            <person name="Young S."/>
            <person name="Zeng Q."/>
            <person name="Gargeya S."/>
            <person name="Fitzgerald M."/>
            <person name="Haas B."/>
            <person name="Abouelleil A."/>
            <person name="Allen A.W."/>
            <person name="Alvarado L."/>
            <person name="Arachchi H.M."/>
            <person name="Berlin A.M."/>
            <person name="Chapman S.B."/>
            <person name="Gainer-Dewar J."/>
            <person name="Goldberg J."/>
            <person name="Griggs A."/>
            <person name="Gujja S."/>
            <person name="Hansen M."/>
            <person name="Howarth C."/>
            <person name="Imamovic A."/>
            <person name="Ireland A."/>
            <person name="Larimer J."/>
            <person name="McCowan C."/>
            <person name="Murphy C."/>
            <person name="Pearson M."/>
            <person name="Poon T.W."/>
            <person name="Priest M."/>
            <person name="Roberts A."/>
            <person name="Saif S."/>
            <person name="Shea T."/>
            <person name="Sisk P."/>
            <person name="Sykes S."/>
            <person name="Wortman J."/>
            <person name="Nusbaum C."/>
            <person name="Birren B."/>
        </authorList>
    </citation>
    <scope>NUCLEOTIDE SEQUENCE [LARGE SCALE GENOMIC DNA]</scope>
    <source>
        <strain evidence="6">ATCC 38817</strain>
    </source>
</reference>
<dbReference type="EMBL" id="KB932201">
    <property type="protein sequence ID" value="KCV72951.1"/>
    <property type="molecule type" value="Genomic_DNA"/>
</dbReference>
<dbReference type="GO" id="GO:0000139">
    <property type="term" value="C:Golgi membrane"/>
    <property type="evidence" value="ECO:0007669"/>
    <property type="project" value="InterPro"/>
</dbReference>
<dbReference type="SUPFAM" id="SSF48371">
    <property type="entry name" value="ARM repeat"/>
    <property type="match status" value="1"/>
</dbReference>
<dbReference type="OrthoDB" id="198977at2759"/>
<evidence type="ECO:0000259" key="5">
    <source>
        <dbReference type="Pfam" id="PF04869"/>
    </source>
</evidence>
<dbReference type="GO" id="GO:0006886">
    <property type="term" value="P:intracellular protein transport"/>
    <property type="evidence" value="ECO:0007669"/>
    <property type="project" value="InterPro"/>
</dbReference>
<dbReference type="Proteomes" id="UP000030693">
    <property type="component" value="Unassembled WGS sequence"/>
</dbReference>
<dbReference type="PANTHER" id="PTHR10013">
    <property type="entry name" value="GENERAL VESICULAR TRANSPORT FACTOR P115"/>
    <property type="match status" value="1"/>
</dbReference>
<keyword evidence="7" id="KW-1185">Reference proteome</keyword>
<evidence type="ECO:0000313" key="6">
    <source>
        <dbReference type="EMBL" id="KCV72951.1"/>
    </source>
</evidence>
<dbReference type="Gene3D" id="1.25.10.10">
    <property type="entry name" value="Leucine-rich Repeat Variant"/>
    <property type="match status" value="1"/>
</dbReference>
<keyword evidence="4" id="KW-0472">Membrane</keyword>
<dbReference type="InterPro" id="IPR011989">
    <property type="entry name" value="ARM-like"/>
</dbReference>
<keyword evidence="2" id="KW-0333">Golgi apparatus</keyword>
<name>A0A058ZG70_FONAL</name>
<comment type="subcellular location">
    <subcellularLocation>
        <location evidence="1">Golgi apparatus</location>
    </subcellularLocation>
</comment>
<keyword evidence="4" id="KW-0812">Transmembrane</keyword>
<dbReference type="eggNOG" id="KOG0946">
    <property type="taxonomic scope" value="Eukaryota"/>
</dbReference>
<dbReference type="GO" id="GO:0048280">
    <property type="term" value="P:vesicle fusion with Golgi apparatus"/>
    <property type="evidence" value="ECO:0007669"/>
    <property type="project" value="InterPro"/>
</dbReference>
<evidence type="ECO:0000256" key="2">
    <source>
        <dbReference type="ARBA" id="ARBA00023034"/>
    </source>
</evidence>
<dbReference type="GeneID" id="20525230"/>
<gene>
    <name evidence="6" type="ORF">H696_00505</name>
</gene>
<dbReference type="RefSeq" id="XP_009492652.1">
    <property type="nucleotide sequence ID" value="XM_009494377.1"/>
</dbReference>
<dbReference type="InterPro" id="IPR024095">
    <property type="entry name" value="Vesicle_P115"/>
</dbReference>
<dbReference type="AlphaFoldDB" id="A0A058ZG70"/>
<proteinExistence type="predicted"/>
<dbReference type="InterPro" id="IPR016024">
    <property type="entry name" value="ARM-type_fold"/>
</dbReference>
<dbReference type="Pfam" id="PF04869">
    <property type="entry name" value="Uso1_p115_head"/>
    <property type="match status" value="1"/>
</dbReference>
<evidence type="ECO:0000313" key="7">
    <source>
        <dbReference type="Proteomes" id="UP000030693"/>
    </source>
</evidence>
<sequence length="779" mass="84243">MNFLKSFVGSGGDSAAMSPASAGLDYSSPAGVIQTTCDRIISATLHDDCLASLQTLRSMSNSYKSLVAERALPALMSTLTGEPAEQSANGVAKTYLPHADLARIALDTLFILTTPDPPAAGVADSSATVCQSIVQNRDFLLLIMRQLQPFDELLPLEPDGTRSDYEFRIATRISAIKLLGRLLNVNPHPIQDAALQDPDFVVNIQAGLSDGSDQLRTEIPLLIAPLAQRSPHIQQALAYNNCMELLLTIALSEDGIYGGIVVTDALAALASLLRSEKVRGMFLEYDLFPKLCSLLHIDDVSDISPSNDLNLTQRSSSRAHIVTQIIGIIRLFILPENSGIDAGFSSLVSPSSQSLFGPMSGGGAMMMGSMAPNRTVERNLLRTNIMTLIGGLAVGSGMQIYAPIRREALLAIGDTMRIYQECRKQFASLSPTLSHQASGGRVREDAISHLLQVALGSPHYGPSLSLGIRSAAAYAFRSFIFGHPDSQQVVLNSLLVPSPDDDASSLRTLAIGPLASLSQEELEADPYRVWFVCNILSHILSNTPACKEKLLQAYIDPTQPGSQLLFFAICDRIVSLTADAQLMASSRPISMCDLASMMSPNRLAPGQLDFLFVLIALVALLSLLAIWMHDFTPAVIMALNHGRIIQSLVNTGKMSHIPDPYIPALCVLLLGLLVAGNDNSLPEMDRARIRRELIGLHLSRENFFALLTFLQDSAAFRSAVSASFAPLPHVSSMPTVNSPHWRPWFSGDGGFASSPVDHSVPLFFDADFVRFFQSVLRLH</sequence>
<keyword evidence="3" id="KW-0175">Coiled coil</keyword>
<feature type="transmembrane region" description="Helical" evidence="4">
    <location>
        <begin position="608"/>
        <end position="628"/>
    </location>
</feature>
<organism evidence="6">
    <name type="scientific">Fonticula alba</name>
    <name type="common">Slime mold</name>
    <dbReference type="NCBI Taxonomy" id="691883"/>
    <lineage>
        <taxon>Eukaryota</taxon>
        <taxon>Rotosphaerida</taxon>
        <taxon>Fonticulaceae</taxon>
        <taxon>Fonticula</taxon>
    </lineage>
</organism>
<keyword evidence="4" id="KW-1133">Transmembrane helix</keyword>
<feature type="domain" description="Vesicle tethering protein Uso1/P115-like head" evidence="5">
    <location>
        <begin position="431"/>
        <end position="774"/>
    </location>
</feature>
<protein>
    <recommendedName>
        <fullName evidence="5">Vesicle tethering protein Uso1/P115-like head domain-containing protein</fullName>
    </recommendedName>
</protein>
<evidence type="ECO:0000256" key="3">
    <source>
        <dbReference type="ARBA" id="ARBA00023054"/>
    </source>
</evidence>
<dbReference type="STRING" id="691883.A0A058ZG70"/>
<evidence type="ECO:0000256" key="4">
    <source>
        <dbReference type="SAM" id="Phobius"/>
    </source>
</evidence>
<accession>A0A058ZG70</accession>
<evidence type="ECO:0000256" key="1">
    <source>
        <dbReference type="ARBA" id="ARBA00004555"/>
    </source>
</evidence>
<dbReference type="InterPro" id="IPR006953">
    <property type="entry name" value="Vesicle_Uso1_P115_head"/>
</dbReference>
<dbReference type="PANTHER" id="PTHR10013:SF0">
    <property type="entry name" value="GENERAL VESICULAR TRANSPORT FACTOR P115"/>
    <property type="match status" value="1"/>
</dbReference>